<dbReference type="SUPFAM" id="SSF118310">
    <property type="entry name" value="AN1-like Zinc finger"/>
    <property type="match status" value="1"/>
</dbReference>
<dbReference type="EMBL" id="LKEB01000007">
    <property type="protein sequence ID" value="ROW15938.1"/>
    <property type="molecule type" value="Genomic_DNA"/>
</dbReference>
<dbReference type="AlphaFoldDB" id="A0A423XI46"/>
<keyword evidence="2 4" id="KW-0863">Zinc-finger</keyword>
<evidence type="ECO:0000259" key="5">
    <source>
        <dbReference type="PROSITE" id="PS51039"/>
    </source>
</evidence>
<dbReference type="InterPro" id="IPR035896">
    <property type="entry name" value="AN1-like_Znf"/>
</dbReference>
<comment type="caution">
    <text evidence="6">The sequence shown here is derived from an EMBL/GenBank/DDBJ whole genome shotgun (WGS) entry which is preliminary data.</text>
</comment>
<proteinExistence type="predicted"/>
<feature type="domain" description="AN1-type" evidence="5">
    <location>
        <begin position="2"/>
        <end position="51"/>
    </location>
</feature>
<dbReference type="Proteomes" id="UP000285146">
    <property type="component" value="Unassembled WGS sequence"/>
</dbReference>
<name>A0A423XI46_9PEZI</name>
<gene>
    <name evidence="6" type="ORF">VPNG_02487</name>
</gene>
<keyword evidence="1" id="KW-0479">Metal-binding</keyword>
<dbReference type="PROSITE" id="PS51039">
    <property type="entry name" value="ZF_AN1"/>
    <property type="match status" value="1"/>
</dbReference>
<dbReference type="SMART" id="SM00154">
    <property type="entry name" value="ZnF_AN1"/>
    <property type="match status" value="1"/>
</dbReference>
<reference evidence="6 7" key="1">
    <citation type="submission" date="2015-09" db="EMBL/GenBank/DDBJ databases">
        <title>Host preference determinants of Valsa canker pathogens revealed by comparative genomics.</title>
        <authorList>
            <person name="Yin Z."/>
            <person name="Huang L."/>
        </authorList>
    </citation>
    <scope>NUCLEOTIDE SEQUENCE [LARGE SCALE GENOMIC DNA]</scope>
    <source>
        <strain evidence="6 7">SXYLt</strain>
    </source>
</reference>
<protein>
    <recommendedName>
        <fullName evidence="5">AN1-type domain-containing protein</fullName>
    </recommendedName>
</protein>
<evidence type="ECO:0000256" key="2">
    <source>
        <dbReference type="ARBA" id="ARBA00022771"/>
    </source>
</evidence>
<keyword evidence="3" id="KW-0862">Zinc</keyword>
<evidence type="ECO:0000256" key="4">
    <source>
        <dbReference type="PROSITE-ProRule" id="PRU00449"/>
    </source>
</evidence>
<dbReference type="STRING" id="1230097.A0A423XI46"/>
<evidence type="ECO:0000313" key="6">
    <source>
        <dbReference type="EMBL" id="ROW15938.1"/>
    </source>
</evidence>
<evidence type="ECO:0000313" key="7">
    <source>
        <dbReference type="Proteomes" id="UP000285146"/>
    </source>
</evidence>
<dbReference type="Gene3D" id="4.10.1110.10">
    <property type="entry name" value="AN1-like Zinc finger"/>
    <property type="match status" value="1"/>
</dbReference>
<evidence type="ECO:0000256" key="3">
    <source>
        <dbReference type="ARBA" id="ARBA00022833"/>
    </source>
</evidence>
<dbReference type="InParanoid" id="A0A423XI46"/>
<evidence type="ECO:0000256" key="1">
    <source>
        <dbReference type="ARBA" id="ARBA00022723"/>
    </source>
</evidence>
<accession>A0A423XI46</accession>
<keyword evidence="7" id="KW-1185">Reference proteome</keyword>
<dbReference type="Pfam" id="PF01428">
    <property type="entry name" value="zf-AN1"/>
    <property type="match status" value="1"/>
</dbReference>
<dbReference type="OrthoDB" id="428577at2759"/>
<organism evidence="6 7">
    <name type="scientific">Cytospora leucostoma</name>
    <dbReference type="NCBI Taxonomy" id="1230097"/>
    <lineage>
        <taxon>Eukaryota</taxon>
        <taxon>Fungi</taxon>
        <taxon>Dikarya</taxon>
        <taxon>Ascomycota</taxon>
        <taxon>Pezizomycotina</taxon>
        <taxon>Sordariomycetes</taxon>
        <taxon>Sordariomycetidae</taxon>
        <taxon>Diaporthales</taxon>
        <taxon>Cytosporaceae</taxon>
        <taxon>Cytospora</taxon>
    </lineage>
</organism>
<dbReference type="InterPro" id="IPR000058">
    <property type="entry name" value="Znf_AN1"/>
</dbReference>
<dbReference type="GO" id="GO:0008270">
    <property type="term" value="F:zinc ion binding"/>
    <property type="evidence" value="ECO:0007669"/>
    <property type="project" value="UniProtKB-KW"/>
</dbReference>
<sequence>MAPKKIRCSFKDCRDQAQRIAGDCSFCGEHFCGRHRLLEDHKCSGLEDCKQESHERNAARLESEKTQVIKGV</sequence>